<protein>
    <submittedName>
        <fullName evidence="3">Uncharacterized protein</fullName>
    </submittedName>
</protein>
<feature type="region of interest" description="Disordered" evidence="1">
    <location>
        <begin position="26"/>
        <end position="75"/>
    </location>
</feature>
<dbReference type="RefSeq" id="WP_200824515.1">
    <property type="nucleotide sequence ID" value="NZ_FNVT01000014.1"/>
</dbReference>
<dbReference type="PROSITE" id="PS51257">
    <property type="entry name" value="PROKAR_LIPOPROTEIN"/>
    <property type="match status" value="1"/>
</dbReference>
<evidence type="ECO:0000313" key="3">
    <source>
        <dbReference type="EMBL" id="SEG99862.1"/>
    </source>
</evidence>
<gene>
    <name evidence="3" type="ORF">SAMN05444920_114138</name>
</gene>
<feature type="compositionally biased region" description="Low complexity" evidence="1">
    <location>
        <begin position="56"/>
        <end position="72"/>
    </location>
</feature>
<feature type="compositionally biased region" description="Low complexity" evidence="1">
    <location>
        <begin position="28"/>
        <end position="42"/>
    </location>
</feature>
<evidence type="ECO:0000256" key="2">
    <source>
        <dbReference type="SAM" id="SignalP"/>
    </source>
</evidence>
<evidence type="ECO:0000256" key="1">
    <source>
        <dbReference type="SAM" id="MobiDB-lite"/>
    </source>
</evidence>
<feature type="compositionally biased region" description="Pro residues" evidence="1">
    <location>
        <begin position="43"/>
        <end position="55"/>
    </location>
</feature>
<reference evidence="3 4" key="1">
    <citation type="submission" date="2016-10" db="EMBL/GenBank/DDBJ databases">
        <authorList>
            <person name="de Groot N.N."/>
        </authorList>
    </citation>
    <scope>NUCLEOTIDE SEQUENCE [LARGE SCALE GENOMIC DNA]</scope>
    <source>
        <strain evidence="3 4">CGMCC 4.7037</strain>
    </source>
</reference>
<evidence type="ECO:0000313" key="4">
    <source>
        <dbReference type="Proteomes" id="UP000236732"/>
    </source>
</evidence>
<accession>A0A1H6EPW1</accession>
<dbReference type="AlphaFoldDB" id="A0A1H6EPW1"/>
<organism evidence="3 4">
    <name type="scientific">Nonomuraea solani</name>
    <dbReference type="NCBI Taxonomy" id="1144553"/>
    <lineage>
        <taxon>Bacteria</taxon>
        <taxon>Bacillati</taxon>
        <taxon>Actinomycetota</taxon>
        <taxon>Actinomycetes</taxon>
        <taxon>Streptosporangiales</taxon>
        <taxon>Streptosporangiaceae</taxon>
        <taxon>Nonomuraea</taxon>
    </lineage>
</organism>
<dbReference type="Proteomes" id="UP000236732">
    <property type="component" value="Unassembled WGS sequence"/>
</dbReference>
<proteinExistence type="predicted"/>
<sequence>MKAFTERALPLLALLGLAVAGCGGTGETGATVSSPSRSSVPVTSPPLTTPAPTTPAPATTTSASASTSEPAPGGTLIAGRYQPLWPFSGPGEAAAWQRSYQANGTGKWHLDAGRTAVAFSRDFLGFKEIDRAVKTVEDGAHARVHVGFRAEEGPKPLVAAVVHLMRYGGGKDAPWEVVGTDDTTLTLTTPRYGATASSPLTVGGRISGVDESIRIQIYRPGTAKPLGERCCVAAGGTNSPWSGRVTFTARPGRTLTVVASTGGHIATVERFAVTGVTVPG</sequence>
<keyword evidence="4" id="KW-1185">Reference proteome</keyword>
<feature type="chain" id="PRO_5038529773" evidence="2">
    <location>
        <begin position="21"/>
        <end position="280"/>
    </location>
</feature>
<name>A0A1H6EPW1_9ACTN</name>
<keyword evidence="2" id="KW-0732">Signal</keyword>
<dbReference type="EMBL" id="FNVT01000014">
    <property type="protein sequence ID" value="SEG99862.1"/>
    <property type="molecule type" value="Genomic_DNA"/>
</dbReference>
<feature type="signal peptide" evidence="2">
    <location>
        <begin position="1"/>
        <end position="20"/>
    </location>
</feature>